<dbReference type="PANTHER" id="PTHR10846:SF8">
    <property type="entry name" value="INNER MEMBRANE PROTEIN YRBG"/>
    <property type="match status" value="1"/>
</dbReference>
<feature type="transmembrane region" description="Helical" evidence="5">
    <location>
        <begin position="172"/>
        <end position="191"/>
    </location>
</feature>
<gene>
    <name evidence="7" type="ORF">A3A02_04900</name>
</gene>
<sequence>MLTYILLILGFVFLIKGVELLIDGSTSLAKRFGLSDLVIGLTIVAFGTSAPELVINLISNFRNLADLTLGNIIGANIANILLIGGLAALIAPIQIRGKAVSKEIVLGLLALIALLLFANDFFLNNSLETYISRWDGLFLIILFSVFLYYTFGLSKADVKDIPEYTAQKLDVSLAYVILGIGGLIVGSKWIIDGALTIAIDLNFSQGLIGLTLLAVGTSLPELATSLIAAFKKKGDLAIGNIVGSTVFNIFGIIGLSALIRPLP</sequence>
<feature type="transmembrane region" description="Helical" evidence="5">
    <location>
        <begin position="70"/>
        <end position="92"/>
    </location>
</feature>
<comment type="subcellular location">
    <subcellularLocation>
        <location evidence="1">Membrane</location>
        <topology evidence="1">Multi-pass membrane protein</topology>
    </subcellularLocation>
</comment>
<dbReference type="GO" id="GO:0006874">
    <property type="term" value="P:intracellular calcium ion homeostasis"/>
    <property type="evidence" value="ECO:0007669"/>
    <property type="project" value="TreeGrafter"/>
</dbReference>
<feature type="transmembrane region" description="Helical" evidence="5">
    <location>
        <begin position="134"/>
        <end position="151"/>
    </location>
</feature>
<evidence type="ECO:0000256" key="3">
    <source>
        <dbReference type="ARBA" id="ARBA00022989"/>
    </source>
</evidence>
<keyword evidence="4 5" id="KW-0472">Membrane</keyword>
<feature type="domain" description="Sodium/calcium exchanger membrane region" evidence="6">
    <location>
        <begin position="172"/>
        <end position="261"/>
    </location>
</feature>
<feature type="transmembrane region" description="Helical" evidence="5">
    <location>
        <begin position="104"/>
        <end position="122"/>
    </location>
</feature>
<dbReference type="GO" id="GO:0005262">
    <property type="term" value="F:calcium channel activity"/>
    <property type="evidence" value="ECO:0007669"/>
    <property type="project" value="TreeGrafter"/>
</dbReference>
<feature type="non-terminal residue" evidence="7">
    <location>
        <position position="263"/>
    </location>
</feature>
<dbReference type="NCBIfam" id="TIGR00367">
    <property type="entry name" value="calcium/sodium antiporter"/>
    <property type="match status" value="1"/>
</dbReference>
<evidence type="ECO:0000256" key="1">
    <source>
        <dbReference type="ARBA" id="ARBA00004141"/>
    </source>
</evidence>
<evidence type="ECO:0000256" key="2">
    <source>
        <dbReference type="ARBA" id="ARBA00022692"/>
    </source>
</evidence>
<dbReference type="EMBL" id="MHIM01000008">
    <property type="protein sequence ID" value="OGY53013.1"/>
    <property type="molecule type" value="Genomic_DNA"/>
</dbReference>
<dbReference type="PANTHER" id="PTHR10846">
    <property type="entry name" value="SODIUM/POTASSIUM/CALCIUM EXCHANGER"/>
    <property type="match status" value="1"/>
</dbReference>
<accession>A0A1G1YKZ2</accession>
<evidence type="ECO:0000313" key="7">
    <source>
        <dbReference type="EMBL" id="OGY53013.1"/>
    </source>
</evidence>
<protein>
    <submittedName>
        <fullName evidence="7">Sodium:proton exchanger</fullName>
    </submittedName>
</protein>
<dbReference type="Gene3D" id="1.20.1420.30">
    <property type="entry name" value="NCX, central ion-binding region"/>
    <property type="match status" value="1"/>
</dbReference>
<feature type="domain" description="Sodium/calcium exchanger membrane region" evidence="6">
    <location>
        <begin position="4"/>
        <end position="151"/>
    </location>
</feature>
<dbReference type="InterPro" id="IPR004481">
    <property type="entry name" value="K/Na/Ca-exchanger"/>
</dbReference>
<dbReference type="InterPro" id="IPR004837">
    <property type="entry name" value="NaCa_Exmemb"/>
</dbReference>
<dbReference type="GO" id="GO:0008273">
    <property type="term" value="F:calcium, potassium:sodium antiporter activity"/>
    <property type="evidence" value="ECO:0007669"/>
    <property type="project" value="TreeGrafter"/>
</dbReference>
<dbReference type="Pfam" id="PF01699">
    <property type="entry name" value="Na_Ca_ex"/>
    <property type="match status" value="2"/>
</dbReference>
<dbReference type="InterPro" id="IPR044880">
    <property type="entry name" value="NCX_ion-bd_dom_sf"/>
</dbReference>
<keyword evidence="3 5" id="KW-1133">Transmembrane helix</keyword>
<evidence type="ECO:0000256" key="4">
    <source>
        <dbReference type="ARBA" id="ARBA00023136"/>
    </source>
</evidence>
<dbReference type="GO" id="GO:0005886">
    <property type="term" value="C:plasma membrane"/>
    <property type="evidence" value="ECO:0007669"/>
    <property type="project" value="TreeGrafter"/>
</dbReference>
<organism evidence="7 8">
    <name type="scientific">Candidatus Buchananbacteria bacterium RIFCSPLOWO2_01_FULL_39_33</name>
    <dbReference type="NCBI Taxonomy" id="1797543"/>
    <lineage>
        <taxon>Bacteria</taxon>
        <taxon>Candidatus Buchananiibacteriota</taxon>
    </lineage>
</organism>
<dbReference type="Proteomes" id="UP000177376">
    <property type="component" value="Unassembled WGS sequence"/>
</dbReference>
<keyword evidence="2 5" id="KW-0812">Transmembrane</keyword>
<name>A0A1G1YKZ2_9BACT</name>
<reference evidence="7 8" key="1">
    <citation type="journal article" date="2016" name="Nat. Commun.">
        <title>Thousands of microbial genomes shed light on interconnected biogeochemical processes in an aquifer system.</title>
        <authorList>
            <person name="Anantharaman K."/>
            <person name="Brown C.T."/>
            <person name="Hug L.A."/>
            <person name="Sharon I."/>
            <person name="Castelle C.J."/>
            <person name="Probst A.J."/>
            <person name="Thomas B.C."/>
            <person name="Singh A."/>
            <person name="Wilkins M.J."/>
            <person name="Karaoz U."/>
            <person name="Brodie E.L."/>
            <person name="Williams K.H."/>
            <person name="Hubbard S.S."/>
            <person name="Banfield J.F."/>
        </authorList>
    </citation>
    <scope>NUCLEOTIDE SEQUENCE [LARGE SCALE GENOMIC DNA]</scope>
</reference>
<evidence type="ECO:0000313" key="8">
    <source>
        <dbReference type="Proteomes" id="UP000177376"/>
    </source>
</evidence>
<feature type="transmembrane region" description="Helical" evidence="5">
    <location>
        <begin position="6"/>
        <end position="22"/>
    </location>
</feature>
<proteinExistence type="predicted"/>
<evidence type="ECO:0000259" key="6">
    <source>
        <dbReference type="Pfam" id="PF01699"/>
    </source>
</evidence>
<evidence type="ECO:0000256" key="5">
    <source>
        <dbReference type="SAM" id="Phobius"/>
    </source>
</evidence>
<dbReference type="AlphaFoldDB" id="A0A1G1YKZ2"/>
<feature type="transmembrane region" description="Helical" evidence="5">
    <location>
        <begin position="203"/>
        <end position="230"/>
    </location>
</feature>
<feature type="transmembrane region" description="Helical" evidence="5">
    <location>
        <begin position="34"/>
        <end position="58"/>
    </location>
</feature>
<comment type="caution">
    <text evidence="7">The sequence shown here is derived from an EMBL/GenBank/DDBJ whole genome shotgun (WGS) entry which is preliminary data.</text>
</comment>
<feature type="transmembrane region" description="Helical" evidence="5">
    <location>
        <begin position="237"/>
        <end position="259"/>
    </location>
</feature>